<evidence type="ECO:0000313" key="4">
    <source>
        <dbReference type="Proteomes" id="UP000199515"/>
    </source>
</evidence>
<dbReference type="Proteomes" id="UP000199515">
    <property type="component" value="Unassembled WGS sequence"/>
</dbReference>
<dbReference type="AlphaFoldDB" id="A0A1H3G1Y1"/>
<gene>
    <name evidence="3" type="ORF">SAMN05421504_10485</name>
</gene>
<feature type="transmembrane region" description="Helical" evidence="2">
    <location>
        <begin position="156"/>
        <end position="177"/>
    </location>
</feature>
<organism evidence="3 4">
    <name type="scientific">Amycolatopsis xylanica</name>
    <dbReference type="NCBI Taxonomy" id="589385"/>
    <lineage>
        <taxon>Bacteria</taxon>
        <taxon>Bacillati</taxon>
        <taxon>Actinomycetota</taxon>
        <taxon>Actinomycetes</taxon>
        <taxon>Pseudonocardiales</taxon>
        <taxon>Pseudonocardiaceae</taxon>
        <taxon>Amycolatopsis</taxon>
    </lineage>
</organism>
<evidence type="ECO:0000313" key="3">
    <source>
        <dbReference type="EMBL" id="SDX97125.1"/>
    </source>
</evidence>
<sequence length="216" mass="23142">MRAWPFLIARGRRRGYSVLLAPDFLVTEQDYGFLEDNVRPLPGSAPFAVAGVTSPRGRPVCLVWADHTVTEADLDGGSTRDEHSRPLRLMTGFLCSGKVSEPSTEDIDKARADALETYRRFLEDEEHFAVESSAAFEAVSAGTPKATPPPDDKPRFWMWAGLAGLVVGGAVTTVVLLSGSEPEKPVNPCAQPTTGLAVLTTGTSPTVSCPPTKSSR</sequence>
<proteinExistence type="predicted"/>
<dbReference type="EMBL" id="FNON01000004">
    <property type="protein sequence ID" value="SDX97125.1"/>
    <property type="molecule type" value="Genomic_DNA"/>
</dbReference>
<dbReference type="STRING" id="589385.SAMN05421504_10485"/>
<keyword evidence="2" id="KW-0812">Transmembrane</keyword>
<dbReference type="RefSeq" id="WP_091290635.1">
    <property type="nucleotide sequence ID" value="NZ_FNON01000004.1"/>
</dbReference>
<name>A0A1H3G1Y1_9PSEU</name>
<dbReference type="OrthoDB" id="3831431at2"/>
<reference evidence="3 4" key="1">
    <citation type="submission" date="2016-10" db="EMBL/GenBank/DDBJ databases">
        <authorList>
            <person name="de Groot N.N."/>
        </authorList>
    </citation>
    <scope>NUCLEOTIDE SEQUENCE [LARGE SCALE GENOMIC DNA]</scope>
    <source>
        <strain evidence="3 4">CPCC 202699</strain>
    </source>
</reference>
<evidence type="ECO:0000256" key="2">
    <source>
        <dbReference type="SAM" id="Phobius"/>
    </source>
</evidence>
<feature type="region of interest" description="Disordered" evidence="1">
    <location>
        <begin position="180"/>
        <end position="216"/>
    </location>
</feature>
<protein>
    <submittedName>
        <fullName evidence="3">Uncharacterized protein</fullName>
    </submittedName>
</protein>
<evidence type="ECO:0000256" key="1">
    <source>
        <dbReference type="SAM" id="MobiDB-lite"/>
    </source>
</evidence>
<accession>A0A1H3G1Y1</accession>
<keyword evidence="2" id="KW-1133">Transmembrane helix</keyword>
<keyword evidence="4" id="KW-1185">Reference proteome</keyword>
<feature type="compositionally biased region" description="Polar residues" evidence="1">
    <location>
        <begin position="190"/>
        <end position="216"/>
    </location>
</feature>
<keyword evidence="2" id="KW-0472">Membrane</keyword>